<keyword evidence="3 10" id="KW-0812">Transmembrane</keyword>
<proteinExistence type="inferred from homology"/>
<keyword evidence="5 10" id="KW-0472">Membrane</keyword>
<dbReference type="GO" id="GO:0005886">
    <property type="term" value="C:plasma membrane"/>
    <property type="evidence" value="ECO:0007669"/>
    <property type="project" value="UniProtKB-SubCell"/>
</dbReference>
<comment type="caution">
    <text evidence="11">The sequence shown here is derived from an EMBL/GenBank/DDBJ whole genome shotgun (WGS) entry which is preliminary data.</text>
</comment>
<dbReference type="GO" id="GO:0062054">
    <property type="term" value="F:fluoride channel activity"/>
    <property type="evidence" value="ECO:0007669"/>
    <property type="project" value="UniProtKB-UniRule"/>
</dbReference>
<evidence type="ECO:0000256" key="7">
    <source>
        <dbReference type="ARBA" id="ARBA00035120"/>
    </source>
</evidence>
<feature type="transmembrane region" description="Helical" evidence="10">
    <location>
        <begin position="116"/>
        <end position="134"/>
    </location>
</feature>
<evidence type="ECO:0000313" key="11">
    <source>
        <dbReference type="EMBL" id="GII25290.1"/>
    </source>
</evidence>
<feature type="transmembrane region" description="Helical" evidence="10">
    <location>
        <begin position="81"/>
        <end position="104"/>
    </location>
</feature>
<evidence type="ECO:0000256" key="10">
    <source>
        <dbReference type="HAMAP-Rule" id="MF_00454"/>
    </source>
</evidence>
<evidence type="ECO:0000256" key="9">
    <source>
        <dbReference type="ARBA" id="ARBA00049940"/>
    </source>
</evidence>
<dbReference type="PANTHER" id="PTHR28259:SF1">
    <property type="entry name" value="FLUORIDE EXPORT PROTEIN 1-RELATED"/>
    <property type="match status" value="1"/>
</dbReference>
<keyword evidence="6 10" id="KW-0407">Ion channel</keyword>
<keyword evidence="4 10" id="KW-1133">Transmembrane helix</keyword>
<evidence type="ECO:0000256" key="1">
    <source>
        <dbReference type="ARBA" id="ARBA00004651"/>
    </source>
</evidence>
<dbReference type="PANTHER" id="PTHR28259">
    <property type="entry name" value="FLUORIDE EXPORT PROTEIN 1-RELATED"/>
    <property type="match status" value="1"/>
</dbReference>
<comment type="function">
    <text evidence="9 10">Fluoride-specific ion channel. Important for reducing fluoride concentration in the cell, thus reducing its toxicity.</text>
</comment>
<comment type="catalytic activity">
    <reaction evidence="8">
        <text>fluoride(in) = fluoride(out)</text>
        <dbReference type="Rhea" id="RHEA:76159"/>
        <dbReference type="ChEBI" id="CHEBI:17051"/>
    </reaction>
    <physiologicalReaction direction="left-to-right" evidence="8">
        <dbReference type="Rhea" id="RHEA:76160"/>
    </physiologicalReaction>
</comment>
<dbReference type="Proteomes" id="UP000599074">
    <property type="component" value="Unassembled WGS sequence"/>
</dbReference>
<reference evidence="11" key="1">
    <citation type="submission" date="2021-01" db="EMBL/GenBank/DDBJ databases">
        <title>Whole genome shotgun sequence of Planosporangium mesophilum NBRC 109066.</title>
        <authorList>
            <person name="Komaki H."/>
            <person name="Tamura T."/>
        </authorList>
    </citation>
    <scope>NUCLEOTIDE SEQUENCE</scope>
    <source>
        <strain evidence="11">NBRC 109066</strain>
    </source>
</reference>
<feature type="transmembrane region" description="Helical" evidence="10">
    <location>
        <begin position="146"/>
        <end position="174"/>
    </location>
</feature>
<keyword evidence="10" id="KW-0915">Sodium</keyword>
<accession>A0A8J3TQ18</accession>
<organism evidence="11 12">
    <name type="scientific">Planosporangium mesophilum</name>
    <dbReference type="NCBI Taxonomy" id="689768"/>
    <lineage>
        <taxon>Bacteria</taxon>
        <taxon>Bacillati</taxon>
        <taxon>Actinomycetota</taxon>
        <taxon>Actinomycetes</taxon>
        <taxon>Micromonosporales</taxon>
        <taxon>Micromonosporaceae</taxon>
        <taxon>Planosporangium</taxon>
    </lineage>
</organism>
<dbReference type="Pfam" id="PF02537">
    <property type="entry name" value="CRCB"/>
    <property type="match status" value="1"/>
</dbReference>
<feature type="transmembrane region" description="Helical" evidence="10">
    <location>
        <begin position="49"/>
        <end position="69"/>
    </location>
</feature>
<comment type="similarity">
    <text evidence="7 10">Belongs to the fluoride channel Fluc/FEX (TC 1.A.43) family.</text>
</comment>
<keyword evidence="10" id="KW-0813">Transport</keyword>
<keyword evidence="12" id="KW-1185">Reference proteome</keyword>
<dbReference type="GO" id="GO:0140114">
    <property type="term" value="P:cellular detoxification of fluoride"/>
    <property type="evidence" value="ECO:0007669"/>
    <property type="project" value="UniProtKB-UniRule"/>
</dbReference>
<dbReference type="EMBL" id="BOON01000049">
    <property type="protein sequence ID" value="GII25290.1"/>
    <property type="molecule type" value="Genomic_DNA"/>
</dbReference>
<protein>
    <recommendedName>
        <fullName evidence="10">Fluoride-specific ion channel FluC</fullName>
    </recommendedName>
</protein>
<gene>
    <name evidence="10" type="primary">fluC</name>
    <name evidence="10" type="synonym">crcB</name>
    <name evidence="11" type="ORF">Pme01_48870</name>
</gene>
<dbReference type="HAMAP" id="MF_00454">
    <property type="entry name" value="FluC"/>
    <property type="match status" value="1"/>
</dbReference>
<comment type="activity regulation">
    <text evidence="10">Na(+) is not transported, but it plays an essential structural role and its presence is essential for fluoride channel function.</text>
</comment>
<evidence type="ECO:0000256" key="5">
    <source>
        <dbReference type="ARBA" id="ARBA00023136"/>
    </source>
</evidence>
<dbReference type="GO" id="GO:0046872">
    <property type="term" value="F:metal ion binding"/>
    <property type="evidence" value="ECO:0007669"/>
    <property type="project" value="UniProtKB-KW"/>
</dbReference>
<evidence type="ECO:0000256" key="8">
    <source>
        <dbReference type="ARBA" id="ARBA00035585"/>
    </source>
</evidence>
<keyword evidence="10" id="KW-0406">Ion transport</keyword>
<keyword evidence="10" id="KW-0479">Metal-binding</keyword>
<evidence type="ECO:0000256" key="4">
    <source>
        <dbReference type="ARBA" id="ARBA00022989"/>
    </source>
</evidence>
<sequence>MPRSPALIGRRMVGTYHVAVPDTPADTGSAPPAGAVSPFPAGLGRRARVPWAVLGVISVGGAAGALARYGLGQLVPASGTGFPWVTFAVNVSGCLLIGVLTALVSDVWPGRRLLRPFLGTGLLGGYTTFSTYVVEIQRLIGAGSVGVALTYLAGTLLAAIAAVHAGITGTRALVRRARRAGRSREAR</sequence>
<feature type="binding site" evidence="10">
    <location>
        <position position="124"/>
    </location>
    <ligand>
        <name>Na(+)</name>
        <dbReference type="ChEBI" id="CHEBI:29101"/>
        <note>structural</note>
    </ligand>
</feature>
<keyword evidence="2 10" id="KW-1003">Cell membrane</keyword>
<evidence type="ECO:0000313" key="12">
    <source>
        <dbReference type="Proteomes" id="UP000599074"/>
    </source>
</evidence>
<comment type="subcellular location">
    <subcellularLocation>
        <location evidence="1 10">Cell membrane</location>
        <topology evidence="1 10">Multi-pass membrane protein</topology>
    </subcellularLocation>
</comment>
<dbReference type="AlphaFoldDB" id="A0A8J3TQ18"/>
<evidence type="ECO:0000256" key="2">
    <source>
        <dbReference type="ARBA" id="ARBA00022475"/>
    </source>
</evidence>
<feature type="binding site" evidence="10">
    <location>
        <position position="127"/>
    </location>
    <ligand>
        <name>Na(+)</name>
        <dbReference type="ChEBI" id="CHEBI:29101"/>
        <note>structural</note>
    </ligand>
</feature>
<evidence type="ECO:0000256" key="3">
    <source>
        <dbReference type="ARBA" id="ARBA00022692"/>
    </source>
</evidence>
<evidence type="ECO:0000256" key="6">
    <source>
        <dbReference type="ARBA" id="ARBA00023303"/>
    </source>
</evidence>
<dbReference type="InterPro" id="IPR003691">
    <property type="entry name" value="FluC"/>
</dbReference>
<name>A0A8J3TQ18_9ACTN</name>